<dbReference type="RefSeq" id="WP_369185542.1">
    <property type="nucleotide sequence ID" value="NZ_CP163445.1"/>
</dbReference>
<sequence length="660" mass="72932">MSDSDSATYNSAAHGSTVGIQAETVHNSNVYFVHPDASPQEKYRVGVRLLEDGVPGRARTMITDAMAHGYESAEVRFHWVLAMFSARTYQDLSGEEVRGLHYASGRLQAYAEDGWKEALRLTFDLLAVLSADNGETGPVLKQLQDLPPRQRDAILRHLDLMLTGGLKDDLWAETCERARAERFGNDRVRRVWAYFEPVPIGARAVPPRPSTAAAARAGLPVRAVLFVVSGALLWGLALVADPVPAGVELLVALGAGLTAARFGVQWWCQEPRSDLTAGIEVPQPGGPASAVNGFTGQVRHAFDHYFSVRTPYGFTPEAWLAHTAQVRSGLAAEIADLYRESRIGVGRVTWLIRYLAEDARNRHNNGTLFDQEHQDRTPVRTKALTVAALAALGVATLTAFGTAVSGAAAPRPLWAFLAVLGAAWSGHAAASRWLEALREEHRLARETRKYQEQLTARQIAHQRWQSFLDETRPTELEMETWLTCDKTLFIDEALRYHRLTWRDLITHTILVAPGPSAKRGRVRGGPLRYSRYVFRLFLFTQDGVREVSSEFTFSDATCKNEQRNNYRFDALSSVQVTENADIGYDLELLLTNGPALKIRVKDADAHQLAPDEHSQEISAISLSAAGSTHAFRLLEGIAAEGKGWIERRGPDNLTPFRIAG</sequence>
<gene>
    <name evidence="2" type="ORF">AB2U05_35350</name>
</gene>
<keyword evidence="1" id="KW-0472">Membrane</keyword>
<proteinExistence type="predicted"/>
<reference evidence="2" key="1">
    <citation type="submission" date="2024-07" db="EMBL/GenBank/DDBJ databases">
        <authorList>
            <person name="Yu S.T."/>
        </authorList>
    </citation>
    <scope>NUCLEOTIDE SEQUENCE</scope>
    <source>
        <strain evidence="2">Y1</strain>
    </source>
</reference>
<dbReference type="EMBL" id="CP163445">
    <property type="protein sequence ID" value="XDQ83412.1"/>
    <property type="molecule type" value="Genomic_DNA"/>
</dbReference>
<keyword evidence="1" id="KW-1133">Transmembrane helix</keyword>
<keyword evidence="1" id="KW-0812">Transmembrane</keyword>
<accession>A0AB39TVZ4</accession>
<feature type="transmembrane region" description="Helical" evidence="1">
    <location>
        <begin position="245"/>
        <end position="264"/>
    </location>
</feature>
<feature type="transmembrane region" description="Helical" evidence="1">
    <location>
        <begin position="383"/>
        <end position="407"/>
    </location>
</feature>
<evidence type="ECO:0000313" key="2">
    <source>
        <dbReference type="EMBL" id="XDQ83412.1"/>
    </source>
</evidence>
<feature type="transmembrane region" description="Helical" evidence="1">
    <location>
        <begin position="219"/>
        <end position="239"/>
    </location>
</feature>
<dbReference type="AlphaFoldDB" id="A0AB39TVZ4"/>
<name>A0AB39TVZ4_9ACTN</name>
<organism evidence="2">
    <name type="scientific">Streptomyces sp. Y1</name>
    <dbReference type="NCBI Taxonomy" id="3238634"/>
    <lineage>
        <taxon>Bacteria</taxon>
        <taxon>Bacillati</taxon>
        <taxon>Actinomycetota</taxon>
        <taxon>Actinomycetes</taxon>
        <taxon>Kitasatosporales</taxon>
        <taxon>Streptomycetaceae</taxon>
        <taxon>Streptomyces</taxon>
    </lineage>
</organism>
<protein>
    <submittedName>
        <fullName evidence="2">Uncharacterized protein</fullName>
    </submittedName>
</protein>
<evidence type="ECO:0000256" key="1">
    <source>
        <dbReference type="SAM" id="Phobius"/>
    </source>
</evidence>